<dbReference type="PANTHER" id="PTHR30451:SF5">
    <property type="entry name" value="SLR0019 PROTEIN"/>
    <property type="match status" value="1"/>
</dbReference>
<dbReference type="Proteomes" id="UP000297839">
    <property type="component" value="Unassembled WGS sequence"/>
</dbReference>
<dbReference type="AlphaFoldDB" id="A0A4Z0BF78"/>
<dbReference type="Gene3D" id="2.60.40.2070">
    <property type="match status" value="1"/>
</dbReference>
<dbReference type="EMBL" id="SMLK01000009">
    <property type="protein sequence ID" value="TFY97029.1"/>
    <property type="molecule type" value="Genomic_DNA"/>
</dbReference>
<feature type="domain" description="PapC-like C-terminal" evidence="2">
    <location>
        <begin position="712"/>
        <end position="770"/>
    </location>
</feature>
<keyword evidence="4" id="KW-1185">Reference proteome</keyword>
<dbReference type="InterPro" id="IPR000015">
    <property type="entry name" value="Fimb_usher"/>
</dbReference>
<dbReference type="GO" id="GO:0009279">
    <property type="term" value="C:cell outer membrane"/>
    <property type="evidence" value="ECO:0007669"/>
    <property type="project" value="TreeGrafter"/>
</dbReference>
<name>A0A4Z0BF78_9BURK</name>
<keyword evidence="1" id="KW-0732">Signal</keyword>
<dbReference type="InterPro" id="IPR043142">
    <property type="entry name" value="PapC-like_C_sf"/>
</dbReference>
<evidence type="ECO:0000313" key="3">
    <source>
        <dbReference type="EMBL" id="TFY97029.1"/>
    </source>
</evidence>
<dbReference type="GO" id="GO:0015473">
    <property type="term" value="F:fimbrial usher porin activity"/>
    <property type="evidence" value="ECO:0007669"/>
    <property type="project" value="InterPro"/>
</dbReference>
<evidence type="ECO:0000259" key="2">
    <source>
        <dbReference type="Pfam" id="PF13953"/>
    </source>
</evidence>
<gene>
    <name evidence="3" type="ORF">EZ216_19385</name>
</gene>
<organism evidence="3 4">
    <name type="scientific">Ramlibacter humi</name>
    <dbReference type="NCBI Taxonomy" id="2530451"/>
    <lineage>
        <taxon>Bacteria</taxon>
        <taxon>Pseudomonadati</taxon>
        <taxon>Pseudomonadota</taxon>
        <taxon>Betaproteobacteria</taxon>
        <taxon>Burkholderiales</taxon>
        <taxon>Comamonadaceae</taxon>
        <taxon>Ramlibacter</taxon>
    </lineage>
</organism>
<sequence>MRKSSRCLSSRSLPSLVVAMGLAVAWSGAKANTDSCGGGTAAEQPAGSAPLYLGFTVNGVAAARLVQATRTQTGLLVDRAVLSDLGLRWRDAREGPVALEAIPGISLRCNWENQAVDVTVPVSELDRAPTRLTDPSTGGDRPEVSPGLHGVLLNYDAYVQTISHGPAAGSLWTETRVLGVGSGYFSNSLLTQAGEGIAARTTRLDTYWRTDLPESMVSITAGDTYSSAVSWSRPVRLGGVRVSRNFALQPYRSTAPLSVLYGEAALPSTVELYLNGVRRTVQDVPPGPFQLETAPVVNGAGVARLVVTDILGQKRTIDVDVYGGYGLLQEGLWDWSFEAGFQRRSYGTAQTGYDSQPVASASARYGVSDRLTVEQHGEAGAGVASYGAGAVVRIAEQAGLLSVSLSSSSSGAGTGWQQSAGYQWSAGRFSLAAQSVRRSASFQDLAGLPAQQRLLASDSVFGSIGTGWGQFGIAFASQRIQDSEATRAATLNWSTEVGARATLSVSVTKELSARRAVATYASLTLPLSGNQLADISATRRGGSQSANVTVARGAPDNGWGWRVRAGETNGQGGGLAQVARTHTQGEWAAGVEAAPGGGTSAFASASGAVVMAGGGTYLSRRIDDSFALISTSGVPGVPVLLENRRIGTTDYRGYLLATQLGANQKNRVAVDTLTLPADMRTAAESLDVVPVSKGGALARFDIRKVRAVQAVLRDAKGEVLPAGTPVLVPGGAGAPPQESVVGYDGLVYLEDPPPAASLRAQPPEGECRASLPAEFPAQALELTCTP</sequence>
<reference evidence="3 4" key="1">
    <citation type="submission" date="2019-03" db="EMBL/GenBank/DDBJ databases">
        <title>Ramlibacter sp. 18x22-1, whole genome shotgun sequence.</title>
        <authorList>
            <person name="Zhang X."/>
            <person name="Feng G."/>
            <person name="Zhu H."/>
        </authorList>
    </citation>
    <scope>NUCLEOTIDE SEQUENCE [LARGE SCALE GENOMIC DNA]</scope>
    <source>
        <strain evidence="3 4">18x22-1</strain>
    </source>
</reference>
<evidence type="ECO:0000313" key="4">
    <source>
        <dbReference type="Proteomes" id="UP000297839"/>
    </source>
</evidence>
<dbReference type="OrthoDB" id="8587at2"/>
<dbReference type="InterPro" id="IPR025949">
    <property type="entry name" value="PapC-like_C"/>
</dbReference>
<dbReference type="InterPro" id="IPR042186">
    <property type="entry name" value="FimD_plug_dom"/>
</dbReference>
<comment type="caution">
    <text evidence="3">The sequence shown here is derived from an EMBL/GenBank/DDBJ whole genome shotgun (WGS) entry which is preliminary data.</text>
</comment>
<protein>
    <submittedName>
        <fullName evidence="3">Fimbrial biogenesis outer membrane usher protein</fullName>
    </submittedName>
</protein>
<dbReference type="Pfam" id="PF13953">
    <property type="entry name" value="PapC_C"/>
    <property type="match status" value="1"/>
</dbReference>
<dbReference type="Pfam" id="PF00577">
    <property type="entry name" value="Usher"/>
    <property type="match status" value="2"/>
</dbReference>
<feature type="signal peptide" evidence="1">
    <location>
        <begin position="1"/>
        <end position="31"/>
    </location>
</feature>
<accession>A0A4Z0BF78</accession>
<dbReference type="PANTHER" id="PTHR30451">
    <property type="entry name" value="OUTER MEMBRANE USHER PROTEIN"/>
    <property type="match status" value="1"/>
</dbReference>
<feature type="chain" id="PRO_5021507293" evidence="1">
    <location>
        <begin position="32"/>
        <end position="786"/>
    </location>
</feature>
<evidence type="ECO:0000256" key="1">
    <source>
        <dbReference type="SAM" id="SignalP"/>
    </source>
</evidence>
<dbReference type="Gene3D" id="2.60.40.2610">
    <property type="entry name" value="Outer membrane usher protein FimD, plug domain"/>
    <property type="match status" value="1"/>
</dbReference>
<dbReference type="Gene3D" id="2.60.40.3110">
    <property type="match status" value="1"/>
</dbReference>
<proteinExistence type="predicted"/>
<dbReference type="GO" id="GO:0009297">
    <property type="term" value="P:pilus assembly"/>
    <property type="evidence" value="ECO:0007669"/>
    <property type="project" value="InterPro"/>
</dbReference>